<dbReference type="SUPFAM" id="SSF88946">
    <property type="entry name" value="Sigma2 domain of RNA polymerase sigma factors"/>
    <property type="match status" value="1"/>
</dbReference>
<evidence type="ECO:0000256" key="3">
    <source>
        <dbReference type="ARBA" id="ARBA00023082"/>
    </source>
</evidence>
<dbReference type="PANTHER" id="PTHR43133:SF51">
    <property type="entry name" value="RNA POLYMERASE SIGMA FACTOR"/>
    <property type="match status" value="1"/>
</dbReference>
<keyword evidence="8" id="KW-1185">Reference proteome</keyword>
<organism evidence="7 8">
    <name type="scientific">Marinilabilia salmonicolor</name>
    <dbReference type="NCBI Taxonomy" id="989"/>
    <lineage>
        <taxon>Bacteria</taxon>
        <taxon>Pseudomonadati</taxon>
        <taxon>Bacteroidota</taxon>
        <taxon>Bacteroidia</taxon>
        <taxon>Marinilabiliales</taxon>
        <taxon>Marinilabiliaceae</taxon>
        <taxon>Marinilabilia</taxon>
    </lineage>
</organism>
<comment type="similarity">
    <text evidence="1">Belongs to the sigma-70 factor family. ECF subfamily.</text>
</comment>
<dbReference type="SUPFAM" id="SSF88659">
    <property type="entry name" value="Sigma3 and sigma4 domains of RNA polymerase sigma factors"/>
    <property type="match status" value="1"/>
</dbReference>
<dbReference type="GO" id="GO:0016987">
    <property type="term" value="F:sigma factor activity"/>
    <property type="evidence" value="ECO:0007669"/>
    <property type="project" value="UniProtKB-KW"/>
</dbReference>
<dbReference type="NCBIfam" id="TIGR02937">
    <property type="entry name" value="sigma70-ECF"/>
    <property type="match status" value="1"/>
</dbReference>
<dbReference type="AlphaFoldDB" id="A0A2T0XAF7"/>
<protein>
    <submittedName>
        <fullName evidence="7">RNA polymerase sigma-70 factor (ECF subfamily)</fullName>
    </submittedName>
</protein>
<dbReference type="GO" id="GO:0003677">
    <property type="term" value="F:DNA binding"/>
    <property type="evidence" value="ECO:0007669"/>
    <property type="project" value="InterPro"/>
</dbReference>
<evidence type="ECO:0000259" key="6">
    <source>
        <dbReference type="Pfam" id="PF08281"/>
    </source>
</evidence>
<name>A0A2T0XAF7_9BACT</name>
<sequence length="188" mass="21739">MKTGDEKQIIKKIKQGDVGAYSILIDKYRHMVYTLALQVLKNEPDAEEVAQDTFFKAYKALDSFEGRSAFSTWIYRIAYRQAISRLRKTKNREVPINETTFHPEESQNPGDILFDGDRSKFLKEALKRLKGDEATILTLYYYEDNKVDEIAEITGLSPANVKVKLFRGRQNLHKMLQSILNKEVDSLI</sequence>
<dbReference type="InterPro" id="IPR007627">
    <property type="entry name" value="RNA_pol_sigma70_r2"/>
</dbReference>
<accession>A0A2T0XAF7</accession>
<dbReference type="InterPro" id="IPR039425">
    <property type="entry name" value="RNA_pol_sigma-70-like"/>
</dbReference>
<evidence type="ECO:0000259" key="5">
    <source>
        <dbReference type="Pfam" id="PF04542"/>
    </source>
</evidence>
<dbReference type="RefSeq" id="WP_106154307.1">
    <property type="nucleotide sequence ID" value="NZ_PVTS01000018.1"/>
</dbReference>
<dbReference type="STRING" id="1168289.GCA_000259075_03655"/>
<evidence type="ECO:0000313" key="8">
    <source>
        <dbReference type="Proteomes" id="UP000252733"/>
    </source>
</evidence>
<gene>
    <name evidence="7" type="ORF">DFO77_13234</name>
</gene>
<dbReference type="EMBL" id="QPIZ01000032">
    <property type="protein sequence ID" value="RCW29053.1"/>
    <property type="molecule type" value="Genomic_DNA"/>
</dbReference>
<dbReference type="Gene3D" id="1.10.10.10">
    <property type="entry name" value="Winged helix-like DNA-binding domain superfamily/Winged helix DNA-binding domain"/>
    <property type="match status" value="1"/>
</dbReference>
<dbReference type="CDD" id="cd06171">
    <property type="entry name" value="Sigma70_r4"/>
    <property type="match status" value="1"/>
</dbReference>
<dbReference type="Pfam" id="PF08281">
    <property type="entry name" value="Sigma70_r4_2"/>
    <property type="match status" value="1"/>
</dbReference>
<dbReference type="Pfam" id="PF04542">
    <property type="entry name" value="Sigma70_r2"/>
    <property type="match status" value="1"/>
</dbReference>
<dbReference type="Proteomes" id="UP000252733">
    <property type="component" value="Unassembled WGS sequence"/>
</dbReference>
<proteinExistence type="inferred from homology"/>
<evidence type="ECO:0000313" key="7">
    <source>
        <dbReference type="EMBL" id="RCW29053.1"/>
    </source>
</evidence>
<dbReference type="OrthoDB" id="1027298at2"/>
<comment type="caution">
    <text evidence="7">The sequence shown here is derived from an EMBL/GenBank/DDBJ whole genome shotgun (WGS) entry which is preliminary data.</text>
</comment>
<reference evidence="7 8" key="1">
    <citation type="submission" date="2018-07" db="EMBL/GenBank/DDBJ databases">
        <title>Freshwater and sediment microbial communities from various areas in North America, analyzing microbe dynamics in response to fracking.</title>
        <authorList>
            <person name="Lamendella R."/>
        </authorList>
    </citation>
    <scope>NUCLEOTIDE SEQUENCE [LARGE SCALE GENOMIC DNA]</scope>
    <source>
        <strain evidence="7 8">160A</strain>
    </source>
</reference>
<dbReference type="GO" id="GO:0006352">
    <property type="term" value="P:DNA-templated transcription initiation"/>
    <property type="evidence" value="ECO:0007669"/>
    <property type="project" value="InterPro"/>
</dbReference>
<keyword evidence="2" id="KW-0805">Transcription regulation</keyword>
<keyword evidence="3" id="KW-0731">Sigma factor</keyword>
<dbReference type="InterPro" id="IPR013324">
    <property type="entry name" value="RNA_pol_sigma_r3/r4-like"/>
</dbReference>
<dbReference type="PANTHER" id="PTHR43133">
    <property type="entry name" value="RNA POLYMERASE ECF-TYPE SIGMA FACTO"/>
    <property type="match status" value="1"/>
</dbReference>
<dbReference type="InterPro" id="IPR036388">
    <property type="entry name" value="WH-like_DNA-bd_sf"/>
</dbReference>
<dbReference type="Gene3D" id="1.10.1740.10">
    <property type="match status" value="1"/>
</dbReference>
<dbReference type="InterPro" id="IPR013325">
    <property type="entry name" value="RNA_pol_sigma_r2"/>
</dbReference>
<keyword evidence="4" id="KW-0804">Transcription</keyword>
<feature type="domain" description="RNA polymerase sigma factor 70 region 4 type 2" evidence="6">
    <location>
        <begin position="122"/>
        <end position="172"/>
    </location>
</feature>
<dbReference type="InterPro" id="IPR014284">
    <property type="entry name" value="RNA_pol_sigma-70_dom"/>
</dbReference>
<evidence type="ECO:0000256" key="1">
    <source>
        <dbReference type="ARBA" id="ARBA00010641"/>
    </source>
</evidence>
<evidence type="ECO:0000256" key="2">
    <source>
        <dbReference type="ARBA" id="ARBA00023015"/>
    </source>
</evidence>
<dbReference type="InterPro" id="IPR013249">
    <property type="entry name" value="RNA_pol_sigma70_r4_t2"/>
</dbReference>
<feature type="domain" description="RNA polymerase sigma-70 region 2" evidence="5">
    <location>
        <begin position="24"/>
        <end position="90"/>
    </location>
</feature>
<evidence type="ECO:0000256" key="4">
    <source>
        <dbReference type="ARBA" id="ARBA00023163"/>
    </source>
</evidence>